<dbReference type="GO" id="GO:0008610">
    <property type="term" value="P:lipid biosynthetic process"/>
    <property type="evidence" value="ECO:0007669"/>
    <property type="project" value="UniProtKB-ARBA"/>
</dbReference>
<dbReference type="GO" id="GO:0016717">
    <property type="term" value="F:oxidoreductase activity, acting on paired donors, with oxidation of a pair of donors resulting in the reduction of molecular oxygen to two molecules of water"/>
    <property type="evidence" value="ECO:0007669"/>
    <property type="project" value="TreeGrafter"/>
</dbReference>
<feature type="transmembrane region" description="Helical" evidence="1">
    <location>
        <begin position="88"/>
        <end position="109"/>
    </location>
</feature>
<keyword evidence="1" id="KW-1133">Transmembrane helix</keyword>
<evidence type="ECO:0000256" key="1">
    <source>
        <dbReference type="SAM" id="Phobius"/>
    </source>
</evidence>
<dbReference type="PANTHER" id="PTHR19353">
    <property type="entry name" value="FATTY ACID DESATURASE 2"/>
    <property type="match status" value="1"/>
</dbReference>
<gene>
    <name evidence="3" type="ORF">NJ75_03603</name>
</gene>
<organism evidence="3 4">
    <name type="scientific">Novosphingobium subterraneum</name>
    <dbReference type="NCBI Taxonomy" id="48936"/>
    <lineage>
        <taxon>Bacteria</taxon>
        <taxon>Pseudomonadati</taxon>
        <taxon>Pseudomonadota</taxon>
        <taxon>Alphaproteobacteria</taxon>
        <taxon>Sphingomonadales</taxon>
        <taxon>Sphingomonadaceae</taxon>
        <taxon>Novosphingobium</taxon>
    </lineage>
</organism>
<dbReference type="PATRIC" id="fig|48936.3.peg.3635"/>
<keyword evidence="1" id="KW-0812">Transmembrane</keyword>
<accession>A0A0B8ZZL5</accession>
<evidence type="ECO:0000313" key="3">
    <source>
        <dbReference type="EMBL" id="KHS43784.1"/>
    </source>
</evidence>
<reference evidence="3 4" key="1">
    <citation type="submission" date="2014-10" db="EMBL/GenBank/DDBJ databases">
        <title>Draft genome sequence of Novosphingobium subterraneum DSM 12447.</title>
        <authorList>
            <person name="Gan H.M."/>
            <person name="Gan H.Y."/>
            <person name="Savka M.A."/>
        </authorList>
    </citation>
    <scope>NUCLEOTIDE SEQUENCE [LARGE SCALE GENOMIC DNA]</scope>
    <source>
        <strain evidence="3 4">DSM 12447</strain>
    </source>
</reference>
<keyword evidence="4" id="KW-1185">Reference proteome</keyword>
<dbReference type="GO" id="GO:0016020">
    <property type="term" value="C:membrane"/>
    <property type="evidence" value="ECO:0007669"/>
    <property type="project" value="TreeGrafter"/>
</dbReference>
<keyword evidence="1" id="KW-0472">Membrane</keyword>
<evidence type="ECO:0000313" key="4">
    <source>
        <dbReference type="Proteomes" id="UP000031338"/>
    </source>
</evidence>
<dbReference type="AlphaFoldDB" id="A0A0B8ZZL5"/>
<dbReference type="Pfam" id="PF00487">
    <property type="entry name" value="FA_desaturase"/>
    <property type="match status" value="1"/>
</dbReference>
<dbReference type="InterPro" id="IPR012171">
    <property type="entry name" value="Fatty_acid_desaturase"/>
</dbReference>
<dbReference type="EMBL" id="JRVC01000021">
    <property type="protein sequence ID" value="KHS43784.1"/>
    <property type="molecule type" value="Genomic_DNA"/>
</dbReference>
<feature type="domain" description="Fatty acid desaturase" evidence="2">
    <location>
        <begin position="51"/>
        <end position="269"/>
    </location>
</feature>
<comment type="caution">
    <text evidence="3">The sequence shown here is derived from an EMBL/GenBank/DDBJ whole genome shotgun (WGS) entry which is preliminary data.</text>
</comment>
<dbReference type="PANTHER" id="PTHR19353:SF19">
    <property type="entry name" value="DELTA(5) FATTY ACID DESATURASE C-RELATED"/>
    <property type="match status" value="1"/>
</dbReference>
<proteinExistence type="predicted"/>
<feature type="transmembrane region" description="Helical" evidence="1">
    <location>
        <begin position="22"/>
        <end position="44"/>
    </location>
</feature>
<sequence>MAATTFPTSTDEHFERLRQAPVLALPTALLFVVSMAGIATTWYLALNAMIPLWVGAIANGVITYLLFSVIHDASHKSLSSVGWINESIGAIGLFFLFPYAPMVLLRWVHNKHHTHTNGPKDPDRFEHESPLWQVPFRWTFFDGAYIWYFVKYGQNVRKKHGTELVVFYSFLMLLFVAALYFGFGWELFMLWFVPSRITLFIIAIVFVILPHHPAIIAQEEDPYMATTMRFGWEWLLNPLLVYQNYHLIHHLWPEIPFYRMHKAYYLKYDEINQQRIPRQKAFGLKPENYDEHFAVRRELDQAQGKALPA</sequence>
<feature type="transmembrane region" description="Helical" evidence="1">
    <location>
        <begin position="189"/>
        <end position="209"/>
    </location>
</feature>
<evidence type="ECO:0000259" key="2">
    <source>
        <dbReference type="Pfam" id="PF00487"/>
    </source>
</evidence>
<protein>
    <submittedName>
        <fullName evidence="3">Fatty acid desaturase</fullName>
    </submittedName>
</protein>
<dbReference type="RefSeq" id="WP_039336932.1">
    <property type="nucleotide sequence ID" value="NZ_JBNNWK010000013.1"/>
</dbReference>
<feature type="transmembrane region" description="Helical" evidence="1">
    <location>
        <begin position="129"/>
        <end position="150"/>
    </location>
</feature>
<name>A0A0B8ZZL5_9SPHN</name>
<feature type="transmembrane region" description="Helical" evidence="1">
    <location>
        <begin position="162"/>
        <end position="183"/>
    </location>
</feature>
<dbReference type="Proteomes" id="UP000031338">
    <property type="component" value="Unassembled WGS sequence"/>
</dbReference>
<dbReference type="InterPro" id="IPR005804">
    <property type="entry name" value="FA_desaturase_dom"/>
</dbReference>
<dbReference type="STRING" id="48936.NJ75_03603"/>
<feature type="transmembrane region" description="Helical" evidence="1">
    <location>
        <begin position="50"/>
        <end position="67"/>
    </location>
</feature>